<organism evidence="2 3">
    <name type="scientific">Roseburia porci</name>
    <dbReference type="NCBI Taxonomy" id="2605790"/>
    <lineage>
        <taxon>Bacteria</taxon>
        <taxon>Bacillati</taxon>
        <taxon>Bacillota</taxon>
        <taxon>Clostridia</taxon>
        <taxon>Lachnospirales</taxon>
        <taxon>Lachnospiraceae</taxon>
        <taxon>Roseburia</taxon>
    </lineage>
</organism>
<evidence type="ECO:0000259" key="1">
    <source>
        <dbReference type="Pfam" id="PF06114"/>
    </source>
</evidence>
<dbReference type="InterPro" id="IPR052345">
    <property type="entry name" value="Rad_response_metalloprotease"/>
</dbReference>
<proteinExistence type="predicted"/>
<reference evidence="2 3" key="1">
    <citation type="submission" date="2019-08" db="EMBL/GenBank/DDBJ databases">
        <title>In-depth cultivation of the pig gut microbiome towards novel bacterial diversity and tailored functional studies.</title>
        <authorList>
            <person name="Wylensek D."/>
            <person name="Hitch T.C.A."/>
            <person name="Clavel T."/>
        </authorList>
    </citation>
    <scope>NUCLEOTIDE SEQUENCE [LARGE SCALE GENOMIC DNA]</scope>
    <source>
        <strain evidence="2 3">MUC/MUC-530-WT-4D</strain>
    </source>
</reference>
<accession>A0A6L5YPG9</accession>
<sequence length="216" mass="24962">MTNIIDFSKATLPRGRFMKYERLINEIKNKNKNHHTYTEAEIAEIATQILNNIDGYNEACSTPIIRIAKDFGFKTFQGELDDGKSGDIHINGKTKERYGFDKVILVNKEDEFFHQRFVVAHELGHYLFGYLGNANYDNTNITFDETYIKNMHDSAKEKTANIFAAEIMMPAKSFIHQYEVAEKEGNGNYVFILMYLSKFFQTSVNSIEKRILEVAL</sequence>
<gene>
    <name evidence="2" type="ORF">FYJ75_03420</name>
</gene>
<dbReference type="EMBL" id="VUNI01000003">
    <property type="protein sequence ID" value="MST74087.1"/>
    <property type="molecule type" value="Genomic_DNA"/>
</dbReference>
<comment type="caution">
    <text evidence="2">The sequence shown here is derived from an EMBL/GenBank/DDBJ whole genome shotgun (WGS) entry which is preliminary data.</text>
</comment>
<name>A0A6L5YPG9_9FIRM</name>
<dbReference type="PANTHER" id="PTHR43236:SF2">
    <property type="entry name" value="BLL0069 PROTEIN"/>
    <property type="match status" value="1"/>
</dbReference>
<dbReference type="PANTHER" id="PTHR43236">
    <property type="entry name" value="ANTITOXIN HIGA1"/>
    <property type="match status" value="1"/>
</dbReference>
<evidence type="ECO:0000313" key="2">
    <source>
        <dbReference type="EMBL" id="MST74087.1"/>
    </source>
</evidence>
<dbReference type="AlphaFoldDB" id="A0A6L5YPG9"/>
<dbReference type="Gene3D" id="1.10.10.2910">
    <property type="match status" value="1"/>
</dbReference>
<dbReference type="Pfam" id="PF06114">
    <property type="entry name" value="Peptidase_M78"/>
    <property type="match status" value="1"/>
</dbReference>
<protein>
    <submittedName>
        <fullName evidence="2">ImmA/IrrE family metallo-endopeptidase</fullName>
    </submittedName>
</protein>
<keyword evidence="3" id="KW-1185">Reference proteome</keyword>
<dbReference type="Proteomes" id="UP000474024">
    <property type="component" value="Unassembled WGS sequence"/>
</dbReference>
<dbReference type="InterPro" id="IPR010359">
    <property type="entry name" value="IrrE_HExxH"/>
</dbReference>
<feature type="domain" description="IrrE N-terminal-like" evidence="1">
    <location>
        <begin position="93"/>
        <end position="211"/>
    </location>
</feature>
<evidence type="ECO:0000313" key="3">
    <source>
        <dbReference type="Proteomes" id="UP000474024"/>
    </source>
</evidence>